<dbReference type="EMBL" id="LR536450">
    <property type="protein sequence ID" value="VFU08081.1"/>
    <property type="molecule type" value="Genomic_DNA"/>
</dbReference>
<keyword evidence="2" id="KW-1133">Transmembrane helix</keyword>
<organism evidence="4 5">
    <name type="scientific">Methylocella tundrae</name>
    <dbReference type="NCBI Taxonomy" id="227605"/>
    <lineage>
        <taxon>Bacteria</taxon>
        <taxon>Pseudomonadati</taxon>
        <taxon>Pseudomonadota</taxon>
        <taxon>Alphaproteobacteria</taxon>
        <taxon>Hyphomicrobiales</taxon>
        <taxon>Beijerinckiaceae</taxon>
        <taxon>Methylocella</taxon>
    </lineage>
</organism>
<dbReference type="InterPro" id="IPR000620">
    <property type="entry name" value="EamA_dom"/>
</dbReference>
<feature type="transmembrane region" description="Helical" evidence="2">
    <location>
        <begin position="259"/>
        <end position="281"/>
    </location>
</feature>
<feature type="region of interest" description="Disordered" evidence="1">
    <location>
        <begin position="30"/>
        <end position="57"/>
    </location>
</feature>
<dbReference type="Proteomes" id="UP000294360">
    <property type="component" value="Chromosome"/>
</dbReference>
<evidence type="ECO:0000313" key="4">
    <source>
        <dbReference type="EMBL" id="VFU08081.1"/>
    </source>
</evidence>
<feature type="transmembrane region" description="Helical" evidence="2">
    <location>
        <begin position="287"/>
        <end position="308"/>
    </location>
</feature>
<feature type="region of interest" description="Disordered" evidence="1">
    <location>
        <begin position="341"/>
        <end position="371"/>
    </location>
</feature>
<feature type="domain" description="EamA" evidence="3">
    <location>
        <begin position="212"/>
        <end position="311"/>
    </location>
</feature>
<evidence type="ECO:0000259" key="3">
    <source>
        <dbReference type="Pfam" id="PF00892"/>
    </source>
</evidence>
<reference evidence="4 5" key="1">
    <citation type="submission" date="2019-03" db="EMBL/GenBank/DDBJ databases">
        <authorList>
            <person name="Kox A.R. M."/>
        </authorList>
    </citation>
    <scope>NUCLEOTIDE SEQUENCE [LARGE SCALE GENOMIC DNA]</scope>
    <source>
        <strain evidence="4">MTUNDRAET4 annotated genome</strain>
    </source>
</reference>
<evidence type="ECO:0000256" key="1">
    <source>
        <dbReference type="SAM" id="MobiDB-lite"/>
    </source>
</evidence>
<protein>
    <recommendedName>
        <fullName evidence="3">EamA domain-containing protein</fullName>
    </recommendedName>
</protein>
<dbReference type="SUPFAM" id="SSF103481">
    <property type="entry name" value="Multidrug resistance efflux transporter EmrE"/>
    <property type="match status" value="1"/>
</dbReference>
<evidence type="ECO:0000256" key="2">
    <source>
        <dbReference type="SAM" id="Phobius"/>
    </source>
</evidence>
<proteinExistence type="predicted"/>
<evidence type="ECO:0000313" key="5">
    <source>
        <dbReference type="Proteomes" id="UP000294360"/>
    </source>
</evidence>
<dbReference type="KEGG" id="mtun:MTUNDRAET4_1188"/>
<sequence>MRRGPRSSQDHSLRRARYAIGRRATLEFSRLPASHDPPSIGQGGSARGSAPSRRTSLDHGGRFMDACHDSSVRVSGFDVADFACLLSADGGRLRALFRAHSSGREFSRLARAPAYDLAPAGLADVAVDPAARYDAFWPFGIEGHALPRLFRRRLGRAGACHRSLGRHPRRKGQLARVAQRFHRPCRRLGHCRGGRHPYLRPDAVSAARRPLHALYQIATRVLHTSDAPLTTLFYTALVGAIFCAAFLPFVGVAPKPADLALMAFLGSLGVASHFCMIRAFAAAPANVVAPFGYTALLWATLFSVVIFAEIPGGADDDRNGPDRCGGSVDLLRPAIATEHIKNDRPDQRAHPRRKASRRRVDFQARRGTRRL</sequence>
<dbReference type="GO" id="GO:0016020">
    <property type="term" value="C:membrane"/>
    <property type="evidence" value="ECO:0007669"/>
    <property type="project" value="InterPro"/>
</dbReference>
<dbReference type="Pfam" id="PF00892">
    <property type="entry name" value="EamA"/>
    <property type="match status" value="1"/>
</dbReference>
<dbReference type="InterPro" id="IPR037185">
    <property type="entry name" value="EmrE-like"/>
</dbReference>
<accession>A0A4U8Z032</accession>
<keyword evidence="2" id="KW-0812">Transmembrane</keyword>
<keyword evidence="2" id="KW-0472">Membrane</keyword>
<gene>
    <name evidence="4" type="ORF">MTUNDRAET4_1188</name>
</gene>
<dbReference type="AlphaFoldDB" id="A0A4U8Z032"/>
<feature type="transmembrane region" description="Helical" evidence="2">
    <location>
        <begin position="232"/>
        <end position="252"/>
    </location>
</feature>
<name>A0A4U8Z032_METTU</name>